<reference evidence="3" key="1">
    <citation type="submission" date="2021-12" db="EMBL/GenBank/DDBJ databases">
        <title>Alicyclobacillaceae gen. nov., sp. nov., isolated from chalcocite enrichment system.</title>
        <authorList>
            <person name="Jiang Z."/>
        </authorList>
    </citation>
    <scope>NUCLEOTIDE SEQUENCE</scope>
    <source>
        <strain evidence="3">MYW30-H2</strain>
    </source>
</reference>
<evidence type="ECO:0000256" key="1">
    <source>
        <dbReference type="SAM" id="Coils"/>
    </source>
</evidence>
<keyword evidence="4" id="KW-1185">Reference proteome</keyword>
<sequence length="301" mass="33651">MRKTMYHFRYHVLTIAGIFLSLGIGMFLGTVMAPEWMTKQQAGILQRLESRYHSLLEQQHVLQEKTDQLEKESSSTKHELRAVESHYIANRLSGKHILVISVTSVDTSEMIESLREAGAEITWNVQVSQLGALLNNALNEEQVSALGWSKDCSQSELYVNSLVNDLLSGNETHLQSLERLGLLEIMQHAAGQPDHVILAGGTYSADSSQWRAGVRQFDQLLIRAFVRRQLPIVTAERSDSKEMFAKWFPEYPISTIDNIDHPAGQIALIDVLNGAHGHYGTKAVAKTLLPDGKMSKEVFGQ</sequence>
<evidence type="ECO:0000313" key="4">
    <source>
        <dbReference type="Proteomes" id="UP000830167"/>
    </source>
</evidence>
<evidence type="ECO:0000256" key="2">
    <source>
        <dbReference type="SAM" id="Phobius"/>
    </source>
</evidence>
<protein>
    <submittedName>
        <fullName evidence="3">Copper transporter</fullName>
    </submittedName>
</protein>
<evidence type="ECO:0000313" key="3">
    <source>
        <dbReference type="EMBL" id="UOF89918.1"/>
    </source>
</evidence>
<feature type="coiled-coil region" evidence="1">
    <location>
        <begin position="45"/>
        <end position="72"/>
    </location>
</feature>
<dbReference type="Pfam" id="PF11382">
    <property type="entry name" value="MctB"/>
    <property type="match status" value="1"/>
</dbReference>
<dbReference type="InterPro" id="IPR021522">
    <property type="entry name" value="MctB"/>
</dbReference>
<keyword evidence="2" id="KW-1133">Transmembrane helix</keyword>
<feature type="transmembrane region" description="Helical" evidence="2">
    <location>
        <begin position="12"/>
        <end position="33"/>
    </location>
</feature>
<keyword evidence="1" id="KW-0175">Coiled coil</keyword>
<keyword evidence="2" id="KW-0812">Transmembrane</keyword>
<name>A0ABY4CHM4_9BACL</name>
<accession>A0ABY4CHM4</accession>
<proteinExistence type="predicted"/>
<dbReference type="RefSeq" id="WP_347436614.1">
    <property type="nucleotide sequence ID" value="NZ_CP089291.1"/>
</dbReference>
<keyword evidence="2" id="KW-0472">Membrane</keyword>
<dbReference type="Proteomes" id="UP000830167">
    <property type="component" value="Chromosome"/>
</dbReference>
<gene>
    <name evidence="3" type="ORF">LSG31_18920</name>
</gene>
<organism evidence="3 4">
    <name type="scientific">Fodinisporobacter ferrooxydans</name>
    <dbReference type="NCBI Taxonomy" id="2901836"/>
    <lineage>
        <taxon>Bacteria</taxon>
        <taxon>Bacillati</taxon>
        <taxon>Bacillota</taxon>
        <taxon>Bacilli</taxon>
        <taxon>Bacillales</taxon>
        <taxon>Alicyclobacillaceae</taxon>
        <taxon>Fodinisporobacter</taxon>
    </lineage>
</organism>
<dbReference type="EMBL" id="CP089291">
    <property type="protein sequence ID" value="UOF89918.1"/>
    <property type="molecule type" value="Genomic_DNA"/>
</dbReference>